<evidence type="ECO:0000256" key="2">
    <source>
        <dbReference type="PIRSR" id="PIRSR638964-3"/>
    </source>
</evidence>
<dbReference type="Gene3D" id="2.60.40.10">
    <property type="entry name" value="Immunoglobulins"/>
    <property type="match status" value="1"/>
</dbReference>
<dbReference type="InterPro" id="IPR015919">
    <property type="entry name" value="Cadherin-like_sf"/>
</dbReference>
<dbReference type="InterPro" id="IPR013783">
    <property type="entry name" value="Ig-like_fold"/>
</dbReference>
<accession>A0A8J7WUX5</accession>
<dbReference type="EMBL" id="JAGSXH010000226">
    <property type="protein sequence ID" value="MBS2966927.1"/>
    <property type="molecule type" value="Genomic_DNA"/>
</dbReference>
<dbReference type="GO" id="GO:0005509">
    <property type="term" value="F:calcium ion binding"/>
    <property type="evidence" value="ECO:0007669"/>
    <property type="project" value="InterPro"/>
</dbReference>
<sequence length="586" mass="59023">MSLIPTIRRRTRLLAACLTAVAIAVPVSAAATATASAATAQGPCDIYAAGGTPCETAHSTTRAMFAAYNGPLYQIQRSSDNTTLDIGVLTPGGVASTAAQTSFCANTTCTITKIYDQTANHNDMPISWGGLWKGPGPNGSDIGANAMALPVMMAGHQTYGVKVTQGVGYRVDNAKGVPTGSQPEGVYMVTSSNLVDQWCCFDYGSGENSHTDTGNATMNAIEWGTACWFGGCSGSGPWVEADLENGMYSSNTGPNPSSYQGVHFPFVTAMEKNNGTSNFTIKYANATSGGLTTGFSGPLPNGYSPMKVDSSILLGTGGDNSNNGVGEFFEGAVTAGYPSDATENAVQANLAASGYGSSSTSGNTVTVTSPGNQSGAVGTPITAVQVQASDSASGQTLTYSATGLPPGLSISSSGLISGTPTSGGTFSPVVSATDTTGATGATSFTWSVSGGSSGGSTGPLHAVGAGKCLDDPNSTTTLGTQQQIYTCNGAANQTWTHNSSNELTLSVGGSTLCLDANGKGTTAGTKVIVYSCNGQTNQQWNLNSNGTVTGVQSGLCLDVTGASTANGALVELWTCNGGSNQQWTLG</sequence>
<dbReference type="InterPro" id="IPR038964">
    <property type="entry name" value="ABFB"/>
</dbReference>
<dbReference type="Pfam" id="PF05345">
    <property type="entry name" value="He_PIG"/>
    <property type="match status" value="1"/>
</dbReference>
<evidence type="ECO:0000256" key="3">
    <source>
        <dbReference type="SAM" id="SignalP"/>
    </source>
</evidence>
<dbReference type="GO" id="GO:0046556">
    <property type="term" value="F:alpha-L-arabinofuranosidase activity"/>
    <property type="evidence" value="ECO:0007669"/>
    <property type="project" value="InterPro"/>
</dbReference>
<evidence type="ECO:0000313" key="6">
    <source>
        <dbReference type="Proteomes" id="UP000677913"/>
    </source>
</evidence>
<dbReference type="GO" id="GO:0019566">
    <property type="term" value="P:arabinose metabolic process"/>
    <property type="evidence" value="ECO:0007669"/>
    <property type="project" value="InterPro"/>
</dbReference>
<feature type="active site" description="Proton donor" evidence="1">
    <location>
        <position position="319"/>
    </location>
</feature>
<name>A0A8J7WUX5_9ACTN</name>
<comment type="caution">
    <text evidence="5">The sequence shown here is derived from an EMBL/GenBank/DDBJ whole genome shotgun (WGS) entry which is preliminary data.</text>
</comment>
<dbReference type="Gene3D" id="2.80.10.50">
    <property type="match status" value="3"/>
</dbReference>
<dbReference type="PROSITE" id="PS50231">
    <property type="entry name" value="RICIN_B_LECTIN"/>
    <property type="match status" value="1"/>
</dbReference>
<dbReference type="SUPFAM" id="SSF49899">
    <property type="entry name" value="Concanavalin A-like lectins/glucanases"/>
    <property type="match status" value="1"/>
</dbReference>
<protein>
    <submittedName>
        <fullName evidence="5">Ricin-type beta-trefoil lectin domain protein</fullName>
    </submittedName>
</protein>
<proteinExistence type="predicted"/>
<dbReference type="Pfam" id="PF00652">
    <property type="entry name" value="Ricin_B_lectin"/>
    <property type="match status" value="1"/>
</dbReference>
<dbReference type="GO" id="GO:0016020">
    <property type="term" value="C:membrane"/>
    <property type="evidence" value="ECO:0007669"/>
    <property type="project" value="InterPro"/>
</dbReference>
<dbReference type="GO" id="GO:0031221">
    <property type="term" value="P:arabinan metabolic process"/>
    <property type="evidence" value="ECO:0007669"/>
    <property type="project" value="InterPro"/>
</dbReference>
<feature type="disulfide bond" evidence="2">
    <location>
        <begin position="44"/>
        <end position="54"/>
    </location>
</feature>
<keyword evidence="3" id="KW-0732">Signal</keyword>
<dbReference type="Proteomes" id="UP000677913">
    <property type="component" value="Unassembled WGS sequence"/>
</dbReference>
<dbReference type="SUPFAM" id="SSF50370">
    <property type="entry name" value="Ricin B-like lectins"/>
    <property type="match status" value="1"/>
</dbReference>
<organism evidence="5 6">
    <name type="scientific">Actinocrinis puniceicyclus</name>
    <dbReference type="NCBI Taxonomy" id="977794"/>
    <lineage>
        <taxon>Bacteria</taxon>
        <taxon>Bacillati</taxon>
        <taxon>Actinomycetota</taxon>
        <taxon>Actinomycetes</taxon>
        <taxon>Catenulisporales</taxon>
        <taxon>Actinospicaceae</taxon>
        <taxon>Actinocrinis</taxon>
    </lineage>
</organism>
<evidence type="ECO:0000313" key="5">
    <source>
        <dbReference type="EMBL" id="MBS2966927.1"/>
    </source>
</evidence>
<dbReference type="InterPro" id="IPR013320">
    <property type="entry name" value="ConA-like_dom_sf"/>
</dbReference>
<dbReference type="SUPFAM" id="SSF49313">
    <property type="entry name" value="Cadherin-like"/>
    <property type="match status" value="1"/>
</dbReference>
<dbReference type="InterPro" id="IPR006311">
    <property type="entry name" value="TAT_signal"/>
</dbReference>
<evidence type="ECO:0000259" key="4">
    <source>
        <dbReference type="SMART" id="SM00458"/>
    </source>
</evidence>
<dbReference type="PANTHER" id="PTHR39447:SF2">
    <property type="entry name" value="ALPHA-L-ARABINOFURANOSIDASE B"/>
    <property type="match status" value="1"/>
</dbReference>
<feature type="signal peptide" evidence="3">
    <location>
        <begin position="1"/>
        <end position="29"/>
    </location>
</feature>
<feature type="disulfide bond" evidence="2">
    <location>
        <begin position="104"/>
        <end position="109"/>
    </location>
</feature>
<dbReference type="CDD" id="cd23418">
    <property type="entry name" value="beta-trefoil_Ricin_XLN-like"/>
    <property type="match status" value="1"/>
</dbReference>
<reference evidence="5" key="1">
    <citation type="submission" date="2021-04" db="EMBL/GenBank/DDBJ databases">
        <title>Genome based classification of Actinospica acidithermotolerans sp. nov., an actinobacterium isolated from an Indonesian hot spring.</title>
        <authorList>
            <person name="Kusuma A.B."/>
            <person name="Putra K.E."/>
            <person name="Nafisah S."/>
            <person name="Loh J."/>
            <person name="Nouioui I."/>
            <person name="Goodfellow M."/>
        </authorList>
    </citation>
    <scope>NUCLEOTIDE SEQUENCE</scope>
    <source>
        <strain evidence="5">DSM 45618</strain>
    </source>
</reference>
<dbReference type="Pfam" id="PF09206">
    <property type="entry name" value="ArabFuran-catal"/>
    <property type="match status" value="1"/>
</dbReference>
<dbReference type="Gene3D" id="2.60.120.200">
    <property type="match status" value="1"/>
</dbReference>
<feature type="chain" id="PRO_5035260001" evidence="3">
    <location>
        <begin position="30"/>
        <end position="586"/>
    </location>
</feature>
<evidence type="ECO:0000256" key="1">
    <source>
        <dbReference type="PIRSR" id="PIRSR638964-1"/>
    </source>
</evidence>
<dbReference type="InterPro" id="IPR015289">
    <property type="entry name" value="A-L-arabinofuranosidase_B_cat"/>
</dbReference>
<dbReference type="PROSITE" id="PS51318">
    <property type="entry name" value="TAT"/>
    <property type="match status" value="1"/>
</dbReference>
<keyword evidence="2" id="KW-1015">Disulfide bond</keyword>
<feature type="active site" description="Nucleophile" evidence="1">
    <location>
        <position position="244"/>
    </location>
</feature>
<dbReference type="SMART" id="SM00458">
    <property type="entry name" value="RICIN"/>
    <property type="match status" value="1"/>
</dbReference>
<dbReference type="InterPro" id="IPR035992">
    <property type="entry name" value="Ricin_B-like_lectins"/>
</dbReference>
<gene>
    <name evidence="5" type="ORF">KGA66_28090</name>
</gene>
<feature type="disulfide bond" evidence="2">
    <location>
        <begin position="199"/>
        <end position="200"/>
    </location>
</feature>
<dbReference type="AlphaFoldDB" id="A0A8J7WUX5"/>
<dbReference type="InterPro" id="IPR000772">
    <property type="entry name" value="Ricin_B_lectin"/>
</dbReference>
<feature type="domain" description="Ricin B lectin" evidence="4">
    <location>
        <begin position="457"/>
        <end position="586"/>
    </location>
</feature>
<dbReference type="PANTHER" id="PTHR39447">
    <property type="entry name" value="ALPHA-L-ARABINOFURANOSIDASE B"/>
    <property type="match status" value="1"/>
</dbReference>
<dbReference type="GO" id="GO:0045490">
    <property type="term" value="P:pectin catabolic process"/>
    <property type="evidence" value="ECO:0007669"/>
    <property type="project" value="TreeGrafter"/>
</dbReference>
<keyword evidence="6" id="KW-1185">Reference proteome</keyword>